<evidence type="ECO:0000256" key="1">
    <source>
        <dbReference type="SAM" id="Phobius"/>
    </source>
</evidence>
<keyword evidence="1" id="KW-1133">Transmembrane helix</keyword>
<dbReference type="EMBL" id="AP011947">
    <property type="protein sequence ID" value="BAM39732.1"/>
    <property type="molecule type" value="Genomic_DNA"/>
</dbReference>
<dbReference type="RefSeq" id="XP_009690033.1">
    <property type="nucleotide sequence ID" value="XM_009691738.1"/>
</dbReference>
<proteinExistence type="predicted"/>
<dbReference type="AlphaFoldDB" id="J4CCP1"/>
<accession>J4CCP1</accession>
<dbReference type="GeneID" id="20714194"/>
<keyword evidence="3" id="KW-1185">Reference proteome</keyword>
<organism evidence="2 3">
    <name type="scientific">Theileria orientalis strain Shintoku</name>
    <dbReference type="NCBI Taxonomy" id="869250"/>
    <lineage>
        <taxon>Eukaryota</taxon>
        <taxon>Sar</taxon>
        <taxon>Alveolata</taxon>
        <taxon>Apicomplexa</taxon>
        <taxon>Aconoidasida</taxon>
        <taxon>Piroplasmida</taxon>
        <taxon>Theileriidae</taxon>
        <taxon>Theileria</taxon>
    </lineage>
</organism>
<evidence type="ECO:0000313" key="2">
    <source>
        <dbReference type="EMBL" id="BAM39732.1"/>
    </source>
</evidence>
<evidence type="ECO:0000313" key="3">
    <source>
        <dbReference type="Proteomes" id="UP000003786"/>
    </source>
</evidence>
<name>J4CCP1_THEOR</name>
<protein>
    <submittedName>
        <fullName evidence="2">Uncharacterized protein</fullName>
    </submittedName>
</protein>
<dbReference type="KEGG" id="tot:TOT_020000005"/>
<sequence length="42" mass="4984">MCTSRRLLLIHLIDYNLCIIFGILFNLLNYEAKEHKLNVVHV</sequence>
<dbReference type="VEuPathDB" id="PiroplasmaDB:TOT_020000005"/>
<keyword evidence="1" id="KW-0472">Membrane</keyword>
<feature type="transmembrane region" description="Helical" evidence="1">
    <location>
        <begin position="7"/>
        <end position="28"/>
    </location>
</feature>
<reference evidence="2 3" key="1">
    <citation type="journal article" date="2012" name="MBio">
        <title>Comparative genome analysis of three eukaryotic parasites with differing abilities to transform leukocytes reveals key mediators of Theileria-induced leukocyte transformation.</title>
        <authorList>
            <person name="Hayashida K."/>
            <person name="Hara Y."/>
            <person name="Abe T."/>
            <person name="Yamasaki C."/>
            <person name="Toyoda A."/>
            <person name="Kosuge T."/>
            <person name="Suzuki Y."/>
            <person name="Sato Y."/>
            <person name="Kawashima S."/>
            <person name="Katayama T."/>
            <person name="Wakaguri H."/>
            <person name="Inoue N."/>
            <person name="Homma K."/>
            <person name="Tada-Umezaki M."/>
            <person name="Yagi Y."/>
            <person name="Fujii Y."/>
            <person name="Habara T."/>
            <person name="Kanehisa M."/>
            <person name="Watanabe H."/>
            <person name="Ito K."/>
            <person name="Gojobori T."/>
            <person name="Sugawara H."/>
            <person name="Imanishi T."/>
            <person name="Weir W."/>
            <person name="Gardner M."/>
            <person name="Pain A."/>
            <person name="Shiels B."/>
            <person name="Hattori M."/>
            <person name="Nene V."/>
            <person name="Sugimoto C."/>
        </authorList>
    </citation>
    <scope>NUCLEOTIDE SEQUENCE [LARGE SCALE GENOMIC DNA]</scope>
    <source>
        <strain evidence="2 3">Shintoku</strain>
    </source>
</reference>
<gene>
    <name evidence="2" type="ORF">TOT_020000005</name>
</gene>
<dbReference type="Proteomes" id="UP000003786">
    <property type="component" value="Chromosome 2"/>
</dbReference>
<keyword evidence="1" id="KW-0812">Transmembrane</keyword>